<feature type="transmembrane region" description="Helical" evidence="1">
    <location>
        <begin position="200"/>
        <end position="218"/>
    </location>
</feature>
<accession>A0A1P9WYW6</accession>
<feature type="transmembrane region" description="Helical" evidence="1">
    <location>
        <begin position="146"/>
        <end position="165"/>
    </location>
</feature>
<dbReference type="STRING" id="1178516.AWR27_15330"/>
<dbReference type="EMBL" id="CP014263">
    <property type="protein sequence ID" value="AQG80571.1"/>
    <property type="molecule type" value="Genomic_DNA"/>
</dbReference>
<dbReference type="Proteomes" id="UP000187941">
    <property type="component" value="Chromosome"/>
</dbReference>
<organism evidence="2 3">
    <name type="scientific">Spirosoma montaniterrae</name>
    <dbReference type="NCBI Taxonomy" id="1178516"/>
    <lineage>
        <taxon>Bacteria</taxon>
        <taxon>Pseudomonadati</taxon>
        <taxon>Bacteroidota</taxon>
        <taxon>Cytophagia</taxon>
        <taxon>Cytophagales</taxon>
        <taxon>Cytophagaceae</taxon>
        <taxon>Spirosoma</taxon>
    </lineage>
</organism>
<evidence type="ECO:0000313" key="3">
    <source>
        <dbReference type="Proteomes" id="UP000187941"/>
    </source>
</evidence>
<keyword evidence="1" id="KW-0472">Membrane</keyword>
<feature type="transmembrane region" description="Helical" evidence="1">
    <location>
        <begin position="225"/>
        <end position="243"/>
    </location>
</feature>
<evidence type="ECO:0000313" key="2">
    <source>
        <dbReference type="EMBL" id="AQG80571.1"/>
    </source>
</evidence>
<sequence>MGGFYGLASLLANPASRFNFFRVAAVAVVLGNAAGSLFSFVTLSFQANDLWKTILELAHTTPTDLTLAQAYVNLFSLALLVVDKKLENSQLINTLQAMTAVCLGLHRNAVQWLMSALLVSQAYLLQLGVVVYGGKDLSQEGTPTHPLLALTGPFVPLLPFALAFYQRGYWQQNQYARAVLCGLLLMLELGWFFLLGRRSIFFFFVLMAMGLTFNQPVTRQLLRRNALPILLTVGIAAGLADIYHKLRVLYRFERVQQMQLADALAGIRAADDSRYADIRNRNLALRSSYGPMALGQFVNLFRTSPAAPLGGRQLAGSLLMTAPSDWLIDKRTVLVKEFLYESAYGLGLTDISETLCLESFIDFGWPGFLPYVLLLALLLYPAYAAAKHNPLFALLTGVMLTSLAMSMIETDLITLLASLRWLFIAYILTRLS</sequence>
<feature type="transmembrane region" description="Helical" evidence="1">
    <location>
        <begin position="363"/>
        <end position="383"/>
    </location>
</feature>
<keyword evidence="1" id="KW-1133">Transmembrane helix</keyword>
<keyword evidence="1" id="KW-0812">Transmembrane</keyword>
<feature type="transmembrane region" description="Helical" evidence="1">
    <location>
        <begin position="390"/>
        <end position="406"/>
    </location>
</feature>
<evidence type="ECO:0000256" key="1">
    <source>
        <dbReference type="SAM" id="Phobius"/>
    </source>
</evidence>
<feature type="transmembrane region" description="Helical" evidence="1">
    <location>
        <begin position="177"/>
        <end position="194"/>
    </location>
</feature>
<dbReference type="KEGG" id="smon:AWR27_15330"/>
<feature type="transmembrane region" description="Helical" evidence="1">
    <location>
        <begin position="412"/>
        <end position="429"/>
    </location>
</feature>
<keyword evidence="3" id="KW-1185">Reference proteome</keyword>
<feature type="transmembrane region" description="Helical" evidence="1">
    <location>
        <begin position="20"/>
        <end position="45"/>
    </location>
</feature>
<name>A0A1P9WYW6_9BACT</name>
<proteinExistence type="predicted"/>
<dbReference type="AlphaFoldDB" id="A0A1P9WYW6"/>
<reference evidence="2 3" key="1">
    <citation type="submission" date="2016-01" db="EMBL/GenBank/DDBJ databases">
        <authorList>
            <person name="Oliw E.H."/>
        </authorList>
    </citation>
    <scope>NUCLEOTIDE SEQUENCE [LARGE SCALE GENOMIC DNA]</scope>
    <source>
        <strain evidence="2 3">DY10</strain>
    </source>
</reference>
<gene>
    <name evidence="2" type="ORF">AWR27_15330</name>
</gene>
<feature type="transmembrane region" description="Helical" evidence="1">
    <location>
        <begin position="112"/>
        <end position="134"/>
    </location>
</feature>
<protein>
    <submittedName>
        <fullName evidence="2">Uncharacterized protein</fullName>
    </submittedName>
</protein>